<reference evidence="3" key="2">
    <citation type="submission" date="2022-06" db="UniProtKB">
        <authorList>
            <consortium name="EnsemblMetazoa"/>
        </authorList>
    </citation>
    <scope>IDENTIFICATION</scope>
    <source>
        <strain evidence="3">PS312</strain>
    </source>
</reference>
<dbReference type="InterPro" id="IPR038129">
    <property type="entry name" value="Nanos_sf"/>
</dbReference>
<feature type="region of interest" description="Disordered" evidence="2">
    <location>
        <begin position="1"/>
        <end position="57"/>
    </location>
</feature>
<accession>A0A8R1U8G2</accession>
<accession>A0A2A6B8U3</accession>
<sequence>MSYHKMNGLGDAPHTERHSSSDSSQDSSFIEERAARTLARARGDHSAASVSSRDSSAFSNGLLSPTVYSACSTLRPLNEGTVSMGGDGDASLAVSMRSLGQLGSPQDWNFAGLVPHLDGDTASLEHGRPPTEFPPHLPPTTFPGLAPSTLLAPVTAAASATRHFRAPSAPVRARGLPISLLDPQMMARAAAMMGGEPIPGARSPFHPADLSRAALQHFLLMNALPSYVRDAWAMEQNAPPPSRRVRLYSTARSTDRRNSSSSSSTDGSSSSRALDCSYCRSVLKDPTGHNKHNCPILAELPPCRICGAEGKYNHTESHCPRTPKTDLQFIPKMSRVRSFTF</sequence>
<feature type="compositionally biased region" description="Basic and acidic residues" evidence="2">
    <location>
        <begin position="30"/>
        <end position="45"/>
    </location>
</feature>
<dbReference type="Gene3D" id="4.10.60.30">
    <property type="entry name" value="Nanos, RNA-binding domain"/>
    <property type="match status" value="1"/>
</dbReference>
<dbReference type="GO" id="GO:0003723">
    <property type="term" value="F:RNA binding"/>
    <property type="evidence" value="ECO:0007669"/>
    <property type="project" value="UniProtKB-UniRule"/>
</dbReference>
<reference evidence="4" key="1">
    <citation type="journal article" date="2008" name="Nat. Genet.">
        <title>The Pristionchus pacificus genome provides a unique perspective on nematode lifestyle and parasitism.</title>
        <authorList>
            <person name="Dieterich C."/>
            <person name="Clifton S.W."/>
            <person name="Schuster L.N."/>
            <person name="Chinwalla A."/>
            <person name="Delehaunty K."/>
            <person name="Dinkelacker I."/>
            <person name="Fulton L."/>
            <person name="Fulton R."/>
            <person name="Godfrey J."/>
            <person name="Minx P."/>
            <person name="Mitreva M."/>
            <person name="Roeseler W."/>
            <person name="Tian H."/>
            <person name="Witte H."/>
            <person name="Yang S.P."/>
            <person name="Wilson R.K."/>
            <person name="Sommer R.J."/>
        </authorList>
    </citation>
    <scope>NUCLEOTIDE SEQUENCE [LARGE SCALE GENOMIC DNA]</scope>
    <source>
        <strain evidence="4">PS312</strain>
    </source>
</reference>
<dbReference type="EnsemblMetazoa" id="PPA07311.1">
    <property type="protein sequence ID" value="PPA07311.1"/>
    <property type="gene ID" value="WBGene00096865"/>
</dbReference>
<keyword evidence="1" id="KW-0694">RNA-binding</keyword>
<dbReference type="OrthoDB" id="5816686at2759"/>
<keyword evidence="4" id="KW-1185">Reference proteome</keyword>
<dbReference type="Proteomes" id="UP000005239">
    <property type="component" value="Unassembled WGS sequence"/>
</dbReference>
<dbReference type="GO" id="GO:0008270">
    <property type="term" value="F:zinc ion binding"/>
    <property type="evidence" value="ECO:0007669"/>
    <property type="project" value="UniProtKB-KW"/>
</dbReference>
<gene>
    <name evidence="3" type="primary">WBGene00096865</name>
</gene>
<dbReference type="AlphaFoldDB" id="A0A2A6B8U3"/>
<organism evidence="3 4">
    <name type="scientific">Pristionchus pacificus</name>
    <name type="common">Parasitic nematode worm</name>
    <dbReference type="NCBI Taxonomy" id="54126"/>
    <lineage>
        <taxon>Eukaryota</taxon>
        <taxon>Metazoa</taxon>
        <taxon>Ecdysozoa</taxon>
        <taxon>Nematoda</taxon>
        <taxon>Chromadorea</taxon>
        <taxon>Rhabditida</taxon>
        <taxon>Rhabditina</taxon>
        <taxon>Diplogasteromorpha</taxon>
        <taxon>Diplogasteroidea</taxon>
        <taxon>Neodiplogasteridae</taxon>
        <taxon>Pristionchus</taxon>
    </lineage>
</organism>
<evidence type="ECO:0000313" key="4">
    <source>
        <dbReference type="Proteomes" id="UP000005239"/>
    </source>
</evidence>
<dbReference type="InterPro" id="IPR024161">
    <property type="entry name" value="Znf_nanos-typ"/>
</dbReference>
<feature type="compositionally biased region" description="Low complexity" evidence="2">
    <location>
        <begin position="259"/>
        <end position="273"/>
    </location>
</feature>
<protein>
    <submittedName>
        <fullName evidence="3">Nos-2</fullName>
    </submittedName>
</protein>
<keyword evidence="1" id="KW-0863">Zinc-finger</keyword>
<keyword evidence="1" id="KW-0810">Translation regulation</keyword>
<proteinExistence type="inferred from homology"/>
<name>A0A2A6B8U3_PRIPA</name>
<keyword evidence="1" id="KW-0862">Zinc</keyword>
<dbReference type="PROSITE" id="PS51522">
    <property type="entry name" value="ZF_NANOS"/>
    <property type="match status" value="1"/>
</dbReference>
<feature type="compositionally biased region" description="Low complexity" evidence="2">
    <location>
        <begin position="46"/>
        <end position="57"/>
    </location>
</feature>
<feature type="region of interest" description="Disordered" evidence="2">
    <location>
        <begin position="238"/>
        <end position="273"/>
    </location>
</feature>
<comment type="similarity">
    <text evidence="1">Belongs to the nanos family.</text>
</comment>
<dbReference type="GO" id="GO:0006417">
    <property type="term" value="P:regulation of translation"/>
    <property type="evidence" value="ECO:0007669"/>
    <property type="project" value="UniProtKB-UniRule"/>
</dbReference>
<evidence type="ECO:0000313" key="3">
    <source>
        <dbReference type="EnsemblMetazoa" id="PPA07311.1"/>
    </source>
</evidence>
<evidence type="ECO:0000256" key="1">
    <source>
        <dbReference type="PROSITE-ProRule" id="PRU00855"/>
    </source>
</evidence>
<keyword evidence="1" id="KW-0479">Metal-binding</keyword>
<evidence type="ECO:0000256" key="2">
    <source>
        <dbReference type="SAM" id="MobiDB-lite"/>
    </source>
</evidence>